<keyword evidence="3" id="KW-1185">Reference proteome</keyword>
<gene>
    <name evidence="2" type="ORF">NPIL_53211</name>
</gene>
<accession>A0A8X6NAD7</accession>
<feature type="compositionally biased region" description="Polar residues" evidence="1">
    <location>
        <begin position="163"/>
        <end position="172"/>
    </location>
</feature>
<name>A0A8X6NAD7_NEPPI</name>
<evidence type="ECO:0000256" key="1">
    <source>
        <dbReference type="SAM" id="MobiDB-lite"/>
    </source>
</evidence>
<dbReference type="AlphaFoldDB" id="A0A8X6NAD7"/>
<comment type="caution">
    <text evidence="2">The sequence shown here is derived from an EMBL/GenBank/DDBJ whole genome shotgun (WGS) entry which is preliminary data.</text>
</comment>
<feature type="region of interest" description="Disordered" evidence="1">
    <location>
        <begin position="145"/>
        <end position="172"/>
    </location>
</feature>
<protein>
    <submittedName>
        <fullName evidence="2">Uncharacterized protein</fullName>
    </submittedName>
</protein>
<feature type="compositionally biased region" description="Basic and acidic residues" evidence="1">
    <location>
        <begin position="145"/>
        <end position="158"/>
    </location>
</feature>
<evidence type="ECO:0000313" key="3">
    <source>
        <dbReference type="Proteomes" id="UP000887013"/>
    </source>
</evidence>
<proteinExistence type="predicted"/>
<sequence length="172" mass="20019">MRLYMTNGTYVEFRSHELLYAFDSERNVRQIGFCLSQSHRGFKFHSKVEKKKILIRAQAKNRGSWKWDIGWDYNKAQVEKERETRDCPAVEIGKARSLPQEGLSTKNDSEDGRKEPICIGSRIKIFLKAVYKKITLKVYKTKVKTEKGPEGVQTHEESLQDAWRSSKTTCQV</sequence>
<organism evidence="2 3">
    <name type="scientific">Nephila pilipes</name>
    <name type="common">Giant wood spider</name>
    <name type="synonym">Nephila maculata</name>
    <dbReference type="NCBI Taxonomy" id="299642"/>
    <lineage>
        <taxon>Eukaryota</taxon>
        <taxon>Metazoa</taxon>
        <taxon>Ecdysozoa</taxon>
        <taxon>Arthropoda</taxon>
        <taxon>Chelicerata</taxon>
        <taxon>Arachnida</taxon>
        <taxon>Araneae</taxon>
        <taxon>Araneomorphae</taxon>
        <taxon>Entelegynae</taxon>
        <taxon>Araneoidea</taxon>
        <taxon>Nephilidae</taxon>
        <taxon>Nephila</taxon>
    </lineage>
</organism>
<reference evidence="2" key="1">
    <citation type="submission" date="2020-08" db="EMBL/GenBank/DDBJ databases">
        <title>Multicomponent nature underlies the extraordinary mechanical properties of spider dragline silk.</title>
        <authorList>
            <person name="Kono N."/>
            <person name="Nakamura H."/>
            <person name="Mori M."/>
            <person name="Yoshida Y."/>
            <person name="Ohtoshi R."/>
            <person name="Malay A.D."/>
            <person name="Moran D.A.P."/>
            <person name="Tomita M."/>
            <person name="Numata K."/>
            <person name="Arakawa K."/>
        </authorList>
    </citation>
    <scope>NUCLEOTIDE SEQUENCE</scope>
</reference>
<dbReference type="EMBL" id="BMAW01055683">
    <property type="protein sequence ID" value="GFT02277.1"/>
    <property type="molecule type" value="Genomic_DNA"/>
</dbReference>
<dbReference type="Proteomes" id="UP000887013">
    <property type="component" value="Unassembled WGS sequence"/>
</dbReference>
<evidence type="ECO:0000313" key="2">
    <source>
        <dbReference type="EMBL" id="GFT02277.1"/>
    </source>
</evidence>